<keyword evidence="2" id="KW-1003">Cell membrane</keyword>
<feature type="domain" description="ABC3 transporter permease C-terminal" evidence="7">
    <location>
        <begin position="669"/>
        <end position="782"/>
    </location>
</feature>
<dbReference type="GO" id="GO:0022857">
    <property type="term" value="F:transmembrane transporter activity"/>
    <property type="evidence" value="ECO:0007669"/>
    <property type="project" value="TreeGrafter"/>
</dbReference>
<feature type="transmembrane region" description="Helical" evidence="6">
    <location>
        <begin position="369"/>
        <end position="393"/>
    </location>
</feature>
<evidence type="ECO:0000256" key="3">
    <source>
        <dbReference type="ARBA" id="ARBA00022692"/>
    </source>
</evidence>
<evidence type="ECO:0000259" key="8">
    <source>
        <dbReference type="Pfam" id="PF12704"/>
    </source>
</evidence>
<feature type="domain" description="ABC3 transporter permease C-terminal" evidence="7">
    <location>
        <begin position="281"/>
        <end position="398"/>
    </location>
</feature>
<evidence type="ECO:0000259" key="7">
    <source>
        <dbReference type="Pfam" id="PF02687"/>
    </source>
</evidence>
<dbReference type="EMBL" id="JACHGF010000006">
    <property type="protein sequence ID" value="MBB5285640.1"/>
    <property type="molecule type" value="Genomic_DNA"/>
</dbReference>
<feature type="transmembrane region" description="Helical" evidence="6">
    <location>
        <begin position="721"/>
        <end position="738"/>
    </location>
</feature>
<evidence type="ECO:0000313" key="10">
    <source>
        <dbReference type="Proteomes" id="UP000557307"/>
    </source>
</evidence>
<evidence type="ECO:0000256" key="1">
    <source>
        <dbReference type="ARBA" id="ARBA00004651"/>
    </source>
</evidence>
<keyword evidence="10" id="KW-1185">Reference proteome</keyword>
<feature type="transmembrane region" description="Helical" evidence="6">
    <location>
        <begin position="276"/>
        <end position="297"/>
    </location>
</feature>
<gene>
    <name evidence="9" type="ORF">HNQ92_003800</name>
</gene>
<protein>
    <submittedName>
        <fullName evidence="9">Putative ABC transport system permease protein</fullName>
    </submittedName>
</protein>
<dbReference type="RefSeq" id="WP_184176009.1">
    <property type="nucleotide sequence ID" value="NZ_JACHGF010000006.1"/>
</dbReference>
<feature type="transmembrane region" description="Helical" evidence="6">
    <location>
        <begin position="414"/>
        <end position="439"/>
    </location>
</feature>
<dbReference type="InterPro" id="IPR003838">
    <property type="entry name" value="ABC3_permease_C"/>
</dbReference>
<keyword evidence="3 6" id="KW-0812">Transmembrane</keyword>
<evidence type="ECO:0000256" key="6">
    <source>
        <dbReference type="SAM" id="Phobius"/>
    </source>
</evidence>
<comment type="subcellular location">
    <subcellularLocation>
        <location evidence="1">Cell membrane</location>
        <topology evidence="1">Multi-pass membrane protein</topology>
    </subcellularLocation>
</comment>
<evidence type="ECO:0000313" key="9">
    <source>
        <dbReference type="EMBL" id="MBB5285640.1"/>
    </source>
</evidence>
<keyword evidence="4 6" id="KW-1133">Transmembrane helix</keyword>
<dbReference type="Pfam" id="PF12704">
    <property type="entry name" value="MacB_PCD"/>
    <property type="match status" value="1"/>
</dbReference>
<dbReference type="AlphaFoldDB" id="A0A840U0H4"/>
<accession>A0A840U0H4</accession>
<dbReference type="InterPro" id="IPR025857">
    <property type="entry name" value="MacB_PCD"/>
</dbReference>
<evidence type="ECO:0000256" key="5">
    <source>
        <dbReference type="ARBA" id="ARBA00023136"/>
    </source>
</evidence>
<feature type="transmembrane region" description="Helical" evidence="6">
    <location>
        <begin position="21"/>
        <end position="42"/>
    </location>
</feature>
<feature type="transmembrane region" description="Helical" evidence="6">
    <location>
        <begin position="326"/>
        <end position="349"/>
    </location>
</feature>
<name>A0A840U0H4_9BACT</name>
<dbReference type="Proteomes" id="UP000557307">
    <property type="component" value="Unassembled WGS sequence"/>
</dbReference>
<dbReference type="PANTHER" id="PTHR30572">
    <property type="entry name" value="MEMBRANE COMPONENT OF TRANSPORTER-RELATED"/>
    <property type="match status" value="1"/>
</dbReference>
<dbReference type="GO" id="GO:0005886">
    <property type="term" value="C:plasma membrane"/>
    <property type="evidence" value="ECO:0007669"/>
    <property type="project" value="UniProtKB-SubCell"/>
</dbReference>
<feature type="transmembrane region" description="Helical" evidence="6">
    <location>
        <begin position="666"/>
        <end position="690"/>
    </location>
</feature>
<comment type="caution">
    <text evidence="9">The sequence shown here is derived from an EMBL/GenBank/DDBJ whole genome shotgun (WGS) entry which is preliminary data.</text>
</comment>
<evidence type="ECO:0000256" key="2">
    <source>
        <dbReference type="ARBA" id="ARBA00022475"/>
    </source>
</evidence>
<feature type="transmembrane region" description="Helical" evidence="6">
    <location>
        <begin position="750"/>
        <end position="770"/>
    </location>
</feature>
<organism evidence="9 10">
    <name type="scientific">Rhabdobacter roseus</name>
    <dbReference type="NCBI Taxonomy" id="1655419"/>
    <lineage>
        <taxon>Bacteria</taxon>
        <taxon>Pseudomonadati</taxon>
        <taxon>Bacteroidota</taxon>
        <taxon>Cytophagia</taxon>
        <taxon>Cytophagales</taxon>
        <taxon>Cytophagaceae</taxon>
        <taxon>Rhabdobacter</taxon>
    </lineage>
</organism>
<sequence>MLRNYLKIAVRSLLANKLFSTLNIVGLTVGLAVSSFIAMYVWHELHYDRFQPLANQMYRIISLSDYGGEEVRFASLHESFGPEVQKQVPEVLEVMRYNGGMLGVLLQTDENHRFKEEKIGFADAPALALMGGQMRYGNLQTALAEPGQIVLTRPLAEKYFGPQNPLGQVLTFDKHYPLTVSGVLEDLPTNSVFQFNALVSLSSMPSLGPNRKGIYESAGFLETFVVLRPGADPEAVAKKITAVKAGIKFASVKDKNFLEPLSSLHLGNKAGNRQTLYVFLAVALLVLSLAIINYLSLTTARATKRAREVGVRKAVGSQRRELIGQFFTESFLTTTLAFVLSLVLLQLLFPWASRVFDLRMDQQVLRQGMYWGLLLGLWLVCSLLAGAYPALLLSNFQPQDVLKGTLSTGRSGSVVRRVFTTLQFTAAVGLLICCAVLAAQMRYLHTTNLGIDRAQVVAVNIDEGMSAQFPVLRDELRQWAGAENVAVSQAALFTPYISTYFLKTDKTQKDLMVKVMSVDENFIKMMGVQWKVAPEGWGQKPLTRELSVYNETVLKEAGIPTYDPAQPEKPFKSMEIDGVFADFNVGSLHAATDPMMLSVLADTSRALYREGTYLLVRLNARTEVPKALAELKAIYDRHQPQVPFDYYFLDDAYHKLYAKEERLARLFNGFAGLTILVACLGLLGLITFAVETRAKEIGIRKVLGASVESIVLLLSRDFMKLLLVAIVLASPLAYYFMEKWLQNFAYRIDIAWWMLAGAAGVTVMLALLTVSVQSIRAALMNPVKSLRSE</sequence>
<evidence type="ECO:0000256" key="4">
    <source>
        <dbReference type="ARBA" id="ARBA00022989"/>
    </source>
</evidence>
<proteinExistence type="predicted"/>
<keyword evidence="5 6" id="KW-0472">Membrane</keyword>
<reference evidence="9 10" key="1">
    <citation type="submission" date="2020-08" db="EMBL/GenBank/DDBJ databases">
        <title>Genomic Encyclopedia of Type Strains, Phase IV (KMG-IV): sequencing the most valuable type-strain genomes for metagenomic binning, comparative biology and taxonomic classification.</title>
        <authorList>
            <person name="Goeker M."/>
        </authorList>
    </citation>
    <scope>NUCLEOTIDE SEQUENCE [LARGE SCALE GENOMIC DNA]</scope>
    <source>
        <strain evidence="9 10">DSM 105074</strain>
    </source>
</reference>
<dbReference type="InterPro" id="IPR050250">
    <property type="entry name" value="Macrolide_Exporter_MacB"/>
</dbReference>
<dbReference type="PANTHER" id="PTHR30572:SF18">
    <property type="entry name" value="ABC-TYPE MACROLIDE FAMILY EXPORT SYSTEM PERMEASE COMPONENT 2"/>
    <property type="match status" value="1"/>
</dbReference>
<dbReference type="Pfam" id="PF02687">
    <property type="entry name" value="FtsX"/>
    <property type="match status" value="2"/>
</dbReference>
<feature type="domain" description="MacB-like periplasmic core" evidence="8">
    <location>
        <begin position="20"/>
        <end position="242"/>
    </location>
</feature>